<organism evidence="2 3">
    <name type="scientific">Dickeya zeae</name>
    <dbReference type="NCBI Taxonomy" id="204042"/>
    <lineage>
        <taxon>Bacteria</taxon>
        <taxon>Pseudomonadati</taxon>
        <taxon>Pseudomonadota</taxon>
        <taxon>Gammaproteobacteria</taxon>
        <taxon>Enterobacterales</taxon>
        <taxon>Pectobacteriaceae</taxon>
        <taxon>Dickeya</taxon>
    </lineage>
</organism>
<evidence type="ECO:0000313" key="3">
    <source>
        <dbReference type="Proteomes" id="UP000500801"/>
    </source>
</evidence>
<dbReference type="Proteomes" id="UP000500801">
    <property type="component" value="Chromosome"/>
</dbReference>
<dbReference type="AlphaFoldDB" id="A0AAE7CYW8"/>
<protein>
    <submittedName>
        <fullName evidence="2">Uncharacterized protein</fullName>
    </submittedName>
</protein>
<sequence>MERKSLYGDYHNNRETVKKRSGRDNLRLDKAAETGEFADYSVQGRTLPFALLTVTITIRMNND</sequence>
<gene>
    <name evidence="2" type="ORF">DWG24_08170</name>
</gene>
<evidence type="ECO:0000256" key="1">
    <source>
        <dbReference type="SAM" id="MobiDB-lite"/>
    </source>
</evidence>
<feature type="region of interest" description="Disordered" evidence="1">
    <location>
        <begin position="1"/>
        <end position="23"/>
    </location>
</feature>
<accession>A0AAE7CYW8</accession>
<name>A0AAE7CYW8_9GAMM</name>
<proteinExistence type="predicted"/>
<dbReference type="EMBL" id="CP033622">
    <property type="protein sequence ID" value="QIZ50750.1"/>
    <property type="molecule type" value="Genomic_DNA"/>
</dbReference>
<evidence type="ECO:0000313" key="2">
    <source>
        <dbReference type="EMBL" id="QIZ50750.1"/>
    </source>
</evidence>
<reference evidence="2 3" key="1">
    <citation type="submission" date="2018-11" db="EMBL/GenBank/DDBJ databases">
        <title>Complete genome sequence of Dickeya zeae strain CE1 infecting Canna edulis Ker-Gawl. in China.</title>
        <authorList>
            <person name="Zhang J."/>
            <person name="Lin B."/>
            <person name="Shen H."/>
            <person name="Jiang S."/>
            <person name="Pu X."/>
            <person name="Sun D."/>
        </authorList>
    </citation>
    <scope>NUCLEOTIDE SEQUENCE [LARGE SCALE GENOMIC DNA]</scope>
    <source>
        <strain evidence="2 3">CE1</strain>
    </source>
</reference>